<dbReference type="InterPro" id="IPR001469">
    <property type="entry name" value="ATP_synth_F1_dsu/esu"/>
</dbReference>
<feature type="domain" description="ATP synthase F1 complex delta/epsilon subunit N-terminal" evidence="13">
    <location>
        <begin position="3"/>
        <end position="81"/>
    </location>
</feature>
<organism evidence="14 15">
    <name type="scientific">Hippea maritima (strain ATCC 700847 / DSM 10411 / MH2)</name>
    <dbReference type="NCBI Taxonomy" id="760142"/>
    <lineage>
        <taxon>Bacteria</taxon>
        <taxon>Pseudomonadati</taxon>
        <taxon>Campylobacterota</taxon>
        <taxon>Desulfurellia</taxon>
        <taxon>Desulfurellales</taxon>
        <taxon>Hippeaceae</taxon>
        <taxon>Hippea</taxon>
    </lineage>
</organism>
<evidence type="ECO:0000256" key="4">
    <source>
        <dbReference type="ARBA" id="ARBA00022448"/>
    </source>
</evidence>
<proteinExistence type="inferred from homology"/>
<keyword evidence="6 10" id="KW-0406">Ion transport</keyword>
<evidence type="ECO:0000256" key="10">
    <source>
        <dbReference type="HAMAP-Rule" id="MF_00530"/>
    </source>
</evidence>
<dbReference type="PANTHER" id="PTHR13822">
    <property type="entry name" value="ATP SYNTHASE DELTA/EPSILON CHAIN"/>
    <property type="match status" value="1"/>
</dbReference>
<dbReference type="Pfam" id="PF02823">
    <property type="entry name" value="ATP-synt_DE_N"/>
    <property type="match status" value="1"/>
</dbReference>
<evidence type="ECO:0000256" key="2">
    <source>
        <dbReference type="ARBA" id="ARBA00004184"/>
    </source>
</evidence>
<dbReference type="PANTHER" id="PTHR13822:SF10">
    <property type="entry name" value="ATP SYNTHASE EPSILON CHAIN, CHLOROPLASTIC"/>
    <property type="match status" value="1"/>
</dbReference>
<dbReference type="GO" id="GO:0005886">
    <property type="term" value="C:plasma membrane"/>
    <property type="evidence" value="ECO:0007669"/>
    <property type="project" value="UniProtKB-SubCell"/>
</dbReference>
<reference evidence="14 15" key="1">
    <citation type="journal article" date="2011" name="Stand. Genomic Sci.">
        <title>Complete genome sequence of the thermophilic sulfur-reducer Hippea maritima type strain (MH(2)).</title>
        <authorList>
            <person name="Huntemann M."/>
            <person name="Lu M."/>
            <person name="Nolan M."/>
            <person name="Lapidus A."/>
            <person name="Lucas S."/>
            <person name="Hammon N."/>
            <person name="Deshpande S."/>
            <person name="Cheng J.F."/>
            <person name="Tapia R."/>
            <person name="Han C."/>
            <person name="Goodwin L."/>
            <person name="Pitluck S."/>
            <person name="Liolios K."/>
            <person name="Pagani I."/>
            <person name="Ivanova N."/>
            <person name="Ovchinikova G."/>
            <person name="Pati A."/>
            <person name="Chen A."/>
            <person name="Palaniappan K."/>
            <person name="Land M."/>
            <person name="Hauser L."/>
            <person name="Jeffries C.D."/>
            <person name="Detter J.C."/>
            <person name="Brambilla E.M."/>
            <person name="Rohde M."/>
            <person name="Spring S."/>
            <person name="Goker M."/>
            <person name="Woyke T."/>
            <person name="Bristow J."/>
            <person name="Eisen J.A."/>
            <person name="Markowitz V."/>
            <person name="Hugenholtz P."/>
            <person name="Kyrpides N.C."/>
            <person name="Klenk H.P."/>
            <person name="Mavromatis K."/>
        </authorList>
    </citation>
    <scope>NUCLEOTIDE SEQUENCE [LARGE SCALE GENOMIC DNA]</scope>
    <source>
        <strain evidence="15">ATCC 700847 / DSM 10411 / MH2</strain>
    </source>
</reference>
<dbReference type="InterPro" id="IPR036771">
    <property type="entry name" value="ATPsynth_dsu/esu_N"/>
</dbReference>
<dbReference type="HOGENOM" id="CLU_084338_2_1_7"/>
<dbReference type="GO" id="GO:0045259">
    <property type="term" value="C:proton-transporting ATP synthase complex"/>
    <property type="evidence" value="ECO:0007669"/>
    <property type="project" value="UniProtKB-KW"/>
</dbReference>
<keyword evidence="5 10" id="KW-1003">Cell membrane</keyword>
<dbReference type="InterPro" id="IPR020546">
    <property type="entry name" value="ATP_synth_F1_dsu/esu_N"/>
</dbReference>
<keyword evidence="9 10" id="KW-0066">ATP synthesis</keyword>
<keyword evidence="8 10" id="KW-0139">CF(1)</keyword>
<dbReference type="InParanoid" id="F2LW25"/>
<sequence length="132" mass="14853">MPLNCSIVTPSKSIFEGKIEYISAPGQVGEFGVLPGHESFVTVLDVGIIDVHIADNDKKRYLIVGGYFEITEDNIVVIADDVLSKEEINIEEAKEKLQEYKNELSSLKQGDANYELIRRKVKTYEKMLELTS</sequence>
<dbReference type="GO" id="GO:0005524">
    <property type="term" value="F:ATP binding"/>
    <property type="evidence" value="ECO:0007669"/>
    <property type="project" value="UniProtKB-UniRule"/>
</dbReference>
<dbReference type="FunCoup" id="F2LW25">
    <property type="interactions" value="297"/>
</dbReference>
<evidence type="ECO:0000256" key="7">
    <source>
        <dbReference type="ARBA" id="ARBA00023136"/>
    </source>
</evidence>
<dbReference type="CDD" id="cd12152">
    <property type="entry name" value="F1-ATPase_delta"/>
    <property type="match status" value="1"/>
</dbReference>
<dbReference type="SUPFAM" id="SSF51344">
    <property type="entry name" value="Epsilon subunit of F1F0-ATP synthase N-terminal domain"/>
    <property type="match status" value="1"/>
</dbReference>
<keyword evidence="15" id="KW-1185">Reference proteome</keyword>
<keyword evidence="10" id="KW-0997">Cell inner membrane</keyword>
<comment type="function">
    <text evidence="1 10">Produces ATP from ADP in the presence of a proton gradient across the membrane.</text>
</comment>
<dbReference type="AlphaFoldDB" id="F2LW25"/>
<evidence type="ECO:0000256" key="11">
    <source>
        <dbReference type="RuleBase" id="RU003656"/>
    </source>
</evidence>
<reference evidence="15" key="2">
    <citation type="submission" date="2011-03" db="EMBL/GenBank/DDBJ databases">
        <title>The complete genome of Hippea maritima DSM 10411.</title>
        <authorList>
            <consortium name="US DOE Joint Genome Institute (JGI-PGF)"/>
            <person name="Lucas S."/>
            <person name="Copeland A."/>
            <person name="Lapidus A."/>
            <person name="Bruce D."/>
            <person name="Goodwin L."/>
            <person name="Pitluck S."/>
            <person name="Peters L."/>
            <person name="Kyrpides N."/>
            <person name="Mavromatis K."/>
            <person name="Pagani I."/>
            <person name="Ivanova N."/>
            <person name="Mikhailova N."/>
            <person name="Lu M."/>
            <person name="Detter J.C."/>
            <person name="Tapia R."/>
            <person name="Han C."/>
            <person name="Land M."/>
            <person name="Hauser L."/>
            <person name="Markowitz V."/>
            <person name="Cheng J.-F."/>
            <person name="Hugenholtz P."/>
            <person name="Woyke T."/>
            <person name="Wu D."/>
            <person name="Spring S."/>
            <person name="Schroeder M."/>
            <person name="Brambilla E."/>
            <person name="Klenk H.-P."/>
            <person name="Eisen J.A."/>
        </authorList>
    </citation>
    <scope>NUCLEOTIDE SEQUENCE [LARGE SCALE GENOMIC DNA]</scope>
    <source>
        <strain evidence="15">ATCC 700847 / DSM 10411 / MH2</strain>
    </source>
</reference>
<dbReference type="GO" id="GO:0012505">
    <property type="term" value="C:endomembrane system"/>
    <property type="evidence" value="ECO:0007669"/>
    <property type="project" value="UniProtKB-SubCell"/>
</dbReference>
<evidence type="ECO:0000256" key="12">
    <source>
        <dbReference type="SAM" id="Coils"/>
    </source>
</evidence>
<dbReference type="EMBL" id="CP002606">
    <property type="protein sequence ID" value="AEA33959.1"/>
    <property type="molecule type" value="Genomic_DNA"/>
</dbReference>
<evidence type="ECO:0000256" key="5">
    <source>
        <dbReference type="ARBA" id="ARBA00022475"/>
    </source>
</evidence>
<evidence type="ECO:0000256" key="9">
    <source>
        <dbReference type="ARBA" id="ARBA00023310"/>
    </source>
</evidence>
<comment type="similarity">
    <text evidence="3 10 11">Belongs to the ATPase epsilon chain family.</text>
</comment>
<comment type="subunit">
    <text evidence="10 11">F-type ATPases have 2 components, CF(1) - the catalytic core - and CF(0) - the membrane proton channel. CF(1) has five subunits: alpha(3), beta(3), gamma(1), delta(1), epsilon(1). CF(0) has three main subunits: a, b and c.</text>
</comment>
<dbReference type="KEGG" id="hmr:Hipma_0993"/>
<dbReference type="NCBIfam" id="TIGR01216">
    <property type="entry name" value="ATP_synt_epsi"/>
    <property type="match status" value="1"/>
</dbReference>
<evidence type="ECO:0000256" key="8">
    <source>
        <dbReference type="ARBA" id="ARBA00023196"/>
    </source>
</evidence>
<keyword evidence="12" id="KW-0175">Coiled coil</keyword>
<evidence type="ECO:0000256" key="1">
    <source>
        <dbReference type="ARBA" id="ARBA00003543"/>
    </source>
</evidence>
<evidence type="ECO:0000313" key="15">
    <source>
        <dbReference type="Proteomes" id="UP000008139"/>
    </source>
</evidence>
<keyword evidence="10" id="KW-0375">Hydrogen ion transport</keyword>
<name>F2LW25_HIPMA</name>
<protein>
    <recommendedName>
        <fullName evidence="10">ATP synthase epsilon chain</fullName>
    </recommendedName>
    <alternativeName>
        <fullName evidence="10">ATP synthase F1 sector epsilon subunit</fullName>
    </alternativeName>
    <alternativeName>
        <fullName evidence="10">F-ATPase epsilon subunit</fullName>
    </alternativeName>
</protein>
<keyword evidence="7 10" id="KW-0472">Membrane</keyword>
<gene>
    <name evidence="10" type="primary">atpC</name>
    <name evidence="14" type="ordered locus">Hipma_0993</name>
</gene>
<dbReference type="HAMAP" id="MF_00530">
    <property type="entry name" value="ATP_synth_epsil_bac"/>
    <property type="match status" value="1"/>
</dbReference>
<evidence type="ECO:0000313" key="14">
    <source>
        <dbReference type="EMBL" id="AEA33959.1"/>
    </source>
</evidence>
<feature type="coiled-coil region" evidence="12">
    <location>
        <begin position="83"/>
        <end position="110"/>
    </location>
</feature>
<evidence type="ECO:0000256" key="3">
    <source>
        <dbReference type="ARBA" id="ARBA00005712"/>
    </source>
</evidence>
<dbReference type="OrthoDB" id="9799969at2"/>
<dbReference type="Proteomes" id="UP000008139">
    <property type="component" value="Chromosome"/>
</dbReference>
<dbReference type="STRING" id="760142.Hipma_0993"/>
<comment type="subcellular location">
    <subcellularLocation>
        <location evidence="10">Cell inner membrane</location>
        <topology evidence="10">Peripheral membrane protein</topology>
    </subcellularLocation>
    <subcellularLocation>
        <location evidence="2">Endomembrane system</location>
        <topology evidence="2">Peripheral membrane protein</topology>
    </subcellularLocation>
</comment>
<dbReference type="Gene3D" id="2.60.15.10">
    <property type="entry name" value="F0F1 ATP synthase delta/epsilon subunit, N-terminal"/>
    <property type="match status" value="1"/>
</dbReference>
<dbReference type="GO" id="GO:0046933">
    <property type="term" value="F:proton-transporting ATP synthase activity, rotational mechanism"/>
    <property type="evidence" value="ECO:0007669"/>
    <property type="project" value="UniProtKB-UniRule"/>
</dbReference>
<keyword evidence="4 10" id="KW-0813">Transport</keyword>
<evidence type="ECO:0000259" key="13">
    <source>
        <dbReference type="Pfam" id="PF02823"/>
    </source>
</evidence>
<dbReference type="eggNOG" id="COG0355">
    <property type="taxonomic scope" value="Bacteria"/>
</dbReference>
<evidence type="ECO:0000256" key="6">
    <source>
        <dbReference type="ARBA" id="ARBA00023065"/>
    </source>
</evidence>
<accession>F2LW25</accession>
<dbReference type="RefSeq" id="WP_013681998.1">
    <property type="nucleotide sequence ID" value="NC_015318.1"/>
</dbReference>